<feature type="domain" description="Sigma-54 factor interaction" evidence="6">
    <location>
        <begin position="158"/>
        <end position="386"/>
    </location>
</feature>
<dbReference type="GO" id="GO:0043565">
    <property type="term" value="F:sequence-specific DNA binding"/>
    <property type="evidence" value="ECO:0007669"/>
    <property type="project" value="InterPro"/>
</dbReference>
<keyword evidence="2" id="KW-0067">ATP-binding</keyword>
<dbReference type="Pfam" id="PF00158">
    <property type="entry name" value="Sigma54_activat"/>
    <property type="match status" value="1"/>
</dbReference>
<dbReference type="InterPro" id="IPR009057">
    <property type="entry name" value="Homeodomain-like_sf"/>
</dbReference>
<sequence>MPMSETVEMLQAILGAIDEGIHVVDANGITIFYNHVAAKLDGLTPDEVLGKPLLEVFPSLDRHSSTLLTVIASGEPIFNKPQAYTNWRGVRVETINTTLPVRVGKRLVGAVEVAKDIGKLKELSEKLLDLQAKISGPKKGKRSQKAAADGLSFHFSDILTQNKQMLQLIDRARKAARTSSPVLIYGETGTGKELFVQSIHQASVRREQPFIAQNCAALPATLLESLLFGTTKGSFTGADDRPGLFELADGGTLFLDELNSMPLDLQAKLLRVLQDGEIRRIGSGRTTRVDVRVIAAVNEPPQTLVSKGVMRTDLYYRINVVSFELPPLRDRREDVDLLTAHFLEKYNARFHMQVSGVSDEVRALFAGYDWPGNVRELEHVIEAAMNMVEGDRIEREHLPLHLLDRMAGMPLSVQGGGEGLAVQTFEAGERPLPEVLRVVEEQLIAQAMQATGGNILRAAKLLGIPRQTLQYKLSQRRADPKDSSQT</sequence>
<evidence type="ECO:0000313" key="10">
    <source>
        <dbReference type="Proteomes" id="UP000595847"/>
    </source>
</evidence>
<dbReference type="InterPro" id="IPR025944">
    <property type="entry name" value="Sigma_54_int_dom_CS"/>
</dbReference>
<dbReference type="CDD" id="cd00130">
    <property type="entry name" value="PAS"/>
    <property type="match status" value="1"/>
</dbReference>
<keyword evidence="3" id="KW-0805">Transcription regulation</keyword>
<dbReference type="Gene3D" id="3.30.450.20">
    <property type="entry name" value="PAS domain"/>
    <property type="match status" value="1"/>
</dbReference>
<dbReference type="InterPro" id="IPR035965">
    <property type="entry name" value="PAS-like_dom_sf"/>
</dbReference>
<dbReference type="EMBL" id="CP066308">
    <property type="protein sequence ID" value="QQE74264.1"/>
    <property type="molecule type" value="Genomic_DNA"/>
</dbReference>
<dbReference type="InterPro" id="IPR013767">
    <property type="entry name" value="PAS_fold"/>
</dbReference>
<evidence type="ECO:0000256" key="3">
    <source>
        <dbReference type="ARBA" id="ARBA00023015"/>
    </source>
</evidence>
<dbReference type="PANTHER" id="PTHR32071">
    <property type="entry name" value="TRANSCRIPTIONAL REGULATORY PROTEIN"/>
    <property type="match status" value="1"/>
</dbReference>
<dbReference type="InterPro" id="IPR002197">
    <property type="entry name" value="HTH_Fis"/>
</dbReference>
<dbReference type="CDD" id="cd00009">
    <property type="entry name" value="AAA"/>
    <property type="match status" value="1"/>
</dbReference>
<evidence type="ECO:0000256" key="1">
    <source>
        <dbReference type="ARBA" id="ARBA00022741"/>
    </source>
</evidence>
<dbReference type="KEGG" id="bcop:JD108_20935"/>
<keyword evidence="5" id="KW-0804">Transcription</keyword>
<dbReference type="SUPFAM" id="SSF52540">
    <property type="entry name" value="P-loop containing nucleoside triphosphate hydrolases"/>
    <property type="match status" value="1"/>
</dbReference>
<evidence type="ECO:0000313" key="8">
    <source>
        <dbReference type="EMBL" id="QQE74264.1"/>
    </source>
</evidence>
<dbReference type="InterPro" id="IPR025662">
    <property type="entry name" value="Sigma_54_int_dom_ATP-bd_1"/>
</dbReference>
<dbReference type="InterPro" id="IPR058031">
    <property type="entry name" value="AAA_lid_NorR"/>
</dbReference>
<accession>A0A7T5JNJ9</accession>
<dbReference type="EMBL" id="CP073708">
    <property type="protein sequence ID" value="QUO41346.1"/>
    <property type="molecule type" value="Genomic_DNA"/>
</dbReference>
<dbReference type="Proteomes" id="UP000677234">
    <property type="component" value="Chromosome"/>
</dbReference>
<evidence type="ECO:0000313" key="11">
    <source>
        <dbReference type="Proteomes" id="UP000677234"/>
    </source>
</evidence>
<dbReference type="RefSeq" id="WP_198827845.1">
    <property type="nucleotide sequence ID" value="NZ_CP066308.1"/>
</dbReference>
<dbReference type="AlphaFoldDB" id="A0A7T5JNJ9"/>
<dbReference type="GO" id="GO:0006355">
    <property type="term" value="P:regulation of DNA-templated transcription"/>
    <property type="evidence" value="ECO:0007669"/>
    <property type="project" value="InterPro"/>
</dbReference>
<keyword evidence="11" id="KW-1185">Reference proteome</keyword>
<dbReference type="PROSITE" id="PS00675">
    <property type="entry name" value="SIGMA54_INTERACT_1"/>
    <property type="match status" value="1"/>
</dbReference>
<dbReference type="PROSITE" id="PS50045">
    <property type="entry name" value="SIGMA54_INTERACT_4"/>
    <property type="match status" value="1"/>
</dbReference>
<reference evidence="9" key="2">
    <citation type="submission" date="2021-04" db="EMBL/GenBank/DDBJ databases">
        <title>Brevibacillus composti FJAT-54423, complete genome.</title>
        <authorList>
            <person name="Tang R."/>
        </authorList>
    </citation>
    <scope>NUCLEOTIDE SEQUENCE</scope>
    <source>
        <strain evidence="9">FJAT-54424</strain>
    </source>
</reference>
<evidence type="ECO:0000256" key="4">
    <source>
        <dbReference type="ARBA" id="ARBA00023125"/>
    </source>
</evidence>
<dbReference type="Pfam" id="PF00989">
    <property type="entry name" value="PAS"/>
    <property type="match status" value="1"/>
</dbReference>
<dbReference type="PROSITE" id="PS00676">
    <property type="entry name" value="SIGMA54_INTERACT_2"/>
    <property type="match status" value="1"/>
</dbReference>
<proteinExistence type="predicted"/>
<dbReference type="Gene3D" id="1.10.8.60">
    <property type="match status" value="1"/>
</dbReference>
<evidence type="ECO:0000259" key="7">
    <source>
        <dbReference type="PROSITE" id="PS50112"/>
    </source>
</evidence>
<keyword evidence="1" id="KW-0547">Nucleotide-binding</keyword>
<dbReference type="Gene3D" id="1.10.10.60">
    <property type="entry name" value="Homeodomain-like"/>
    <property type="match status" value="1"/>
</dbReference>
<dbReference type="SUPFAM" id="SSF55785">
    <property type="entry name" value="PYP-like sensor domain (PAS domain)"/>
    <property type="match status" value="1"/>
</dbReference>
<dbReference type="Proteomes" id="UP000595847">
    <property type="component" value="Chromosome"/>
</dbReference>
<keyword evidence="4" id="KW-0238">DNA-binding</keyword>
<evidence type="ECO:0000313" key="9">
    <source>
        <dbReference type="EMBL" id="QUO41346.1"/>
    </source>
</evidence>
<dbReference type="PANTHER" id="PTHR32071:SF74">
    <property type="entry name" value="TRANSCRIPTIONAL ACTIVATOR ROCR"/>
    <property type="match status" value="1"/>
</dbReference>
<name>A0A7T5JNJ9_9BACL</name>
<dbReference type="InterPro" id="IPR027417">
    <property type="entry name" value="P-loop_NTPase"/>
</dbReference>
<evidence type="ECO:0000256" key="5">
    <source>
        <dbReference type="ARBA" id="ARBA00023163"/>
    </source>
</evidence>
<dbReference type="SMART" id="SM00091">
    <property type="entry name" value="PAS"/>
    <property type="match status" value="1"/>
</dbReference>
<dbReference type="PRINTS" id="PR01590">
    <property type="entry name" value="HTHFIS"/>
</dbReference>
<protein>
    <submittedName>
        <fullName evidence="8">Sigma 54-interacting transcriptional regulator</fullName>
    </submittedName>
</protein>
<reference evidence="8 10" key="1">
    <citation type="submission" date="2020-12" db="EMBL/GenBank/DDBJ databases">
        <title>strain FJAT-54423T represents a novel species of the genus Brevibacillus.</title>
        <authorList>
            <person name="Tang R."/>
        </authorList>
    </citation>
    <scope>NUCLEOTIDE SEQUENCE [LARGE SCALE GENOMIC DNA]</scope>
    <source>
        <strain evidence="8 10">FJAT-54423</strain>
    </source>
</reference>
<gene>
    <name evidence="8" type="ORF">JD108_20935</name>
    <name evidence="9" type="ORF">KDJ56_20870</name>
</gene>
<dbReference type="Gene3D" id="3.40.50.300">
    <property type="entry name" value="P-loop containing nucleotide triphosphate hydrolases"/>
    <property type="match status" value="1"/>
</dbReference>
<organism evidence="8 10">
    <name type="scientific">Brevibacillus composti</name>
    <dbReference type="NCBI Taxonomy" id="2796470"/>
    <lineage>
        <taxon>Bacteria</taxon>
        <taxon>Bacillati</taxon>
        <taxon>Bacillota</taxon>
        <taxon>Bacilli</taxon>
        <taxon>Bacillales</taxon>
        <taxon>Paenibacillaceae</taxon>
        <taxon>Brevibacillus</taxon>
    </lineage>
</organism>
<dbReference type="InterPro" id="IPR003593">
    <property type="entry name" value="AAA+_ATPase"/>
</dbReference>
<dbReference type="Pfam" id="PF02954">
    <property type="entry name" value="HTH_8"/>
    <property type="match status" value="1"/>
</dbReference>
<dbReference type="FunFam" id="3.40.50.300:FF:000006">
    <property type="entry name" value="DNA-binding transcriptional regulator NtrC"/>
    <property type="match status" value="1"/>
</dbReference>
<feature type="domain" description="PAS" evidence="7">
    <location>
        <begin position="6"/>
        <end position="54"/>
    </location>
</feature>
<dbReference type="SMART" id="SM00382">
    <property type="entry name" value="AAA"/>
    <property type="match status" value="1"/>
</dbReference>
<dbReference type="InterPro" id="IPR000014">
    <property type="entry name" value="PAS"/>
</dbReference>
<dbReference type="InterPro" id="IPR025943">
    <property type="entry name" value="Sigma_54_int_dom_ATP-bd_2"/>
</dbReference>
<dbReference type="SUPFAM" id="SSF46689">
    <property type="entry name" value="Homeodomain-like"/>
    <property type="match status" value="1"/>
</dbReference>
<dbReference type="Pfam" id="PF25601">
    <property type="entry name" value="AAA_lid_14"/>
    <property type="match status" value="1"/>
</dbReference>
<evidence type="ECO:0000256" key="2">
    <source>
        <dbReference type="ARBA" id="ARBA00022840"/>
    </source>
</evidence>
<dbReference type="NCBIfam" id="TIGR00229">
    <property type="entry name" value="sensory_box"/>
    <property type="match status" value="1"/>
</dbReference>
<dbReference type="GO" id="GO:0005524">
    <property type="term" value="F:ATP binding"/>
    <property type="evidence" value="ECO:0007669"/>
    <property type="project" value="UniProtKB-KW"/>
</dbReference>
<dbReference type="PROSITE" id="PS00688">
    <property type="entry name" value="SIGMA54_INTERACT_3"/>
    <property type="match status" value="1"/>
</dbReference>
<dbReference type="PROSITE" id="PS50112">
    <property type="entry name" value="PAS"/>
    <property type="match status" value="1"/>
</dbReference>
<dbReference type="InterPro" id="IPR002078">
    <property type="entry name" value="Sigma_54_int"/>
</dbReference>
<evidence type="ECO:0000259" key="6">
    <source>
        <dbReference type="PROSITE" id="PS50045"/>
    </source>
</evidence>